<keyword evidence="6" id="KW-0539">Nucleus</keyword>
<evidence type="ECO:0000256" key="1">
    <source>
        <dbReference type="ARBA" id="ARBA00004123"/>
    </source>
</evidence>
<dbReference type="GO" id="GO:0005634">
    <property type="term" value="C:nucleus"/>
    <property type="evidence" value="ECO:0007669"/>
    <property type="project" value="UniProtKB-SubCell"/>
</dbReference>
<evidence type="ECO:0000256" key="3">
    <source>
        <dbReference type="ARBA" id="ARBA00011060"/>
    </source>
</evidence>
<evidence type="ECO:0000313" key="9">
    <source>
        <dbReference type="Proteomes" id="UP000010552"/>
    </source>
</evidence>
<dbReference type="eggNOG" id="ENOG502QS38">
    <property type="taxonomic scope" value="Eukaryota"/>
</dbReference>
<dbReference type="OrthoDB" id="8864979at2759"/>
<keyword evidence="7" id="KW-0137">Centromere</keyword>
<dbReference type="InParanoid" id="L5KXS0"/>
<evidence type="ECO:0000256" key="7">
    <source>
        <dbReference type="ARBA" id="ARBA00023328"/>
    </source>
</evidence>
<organism evidence="8 9">
    <name type="scientific">Pteropus alecto</name>
    <name type="common">Black flying fox</name>
    <dbReference type="NCBI Taxonomy" id="9402"/>
    <lineage>
        <taxon>Eukaryota</taxon>
        <taxon>Metazoa</taxon>
        <taxon>Chordata</taxon>
        <taxon>Craniata</taxon>
        <taxon>Vertebrata</taxon>
        <taxon>Euteleostomi</taxon>
        <taxon>Mammalia</taxon>
        <taxon>Eutheria</taxon>
        <taxon>Laurasiatheria</taxon>
        <taxon>Chiroptera</taxon>
        <taxon>Yinpterochiroptera</taxon>
        <taxon>Pteropodoidea</taxon>
        <taxon>Pteropodidae</taxon>
        <taxon>Pteropodinae</taxon>
        <taxon>Pteropus</taxon>
    </lineage>
</organism>
<keyword evidence="9" id="KW-1185">Reference proteome</keyword>
<dbReference type="STRING" id="9402.L5KXS0"/>
<dbReference type="AlphaFoldDB" id="L5KXS0"/>
<dbReference type="PANTHER" id="PTHR31740:SF2">
    <property type="entry name" value="CENTROMERE PROTEIN L"/>
    <property type="match status" value="1"/>
</dbReference>
<evidence type="ECO:0000256" key="4">
    <source>
        <dbReference type="ARBA" id="ARBA00016380"/>
    </source>
</evidence>
<proteinExistence type="inferred from homology"/>
<evidence type="ECO:0000313" key="8">
    <source>
        <dbReference type="EMBL" id="ELK16264.1"/>
    </source>
</evidence>
<dbReference type="GO" id="GO:0000775">
    <property type="term" value="C:chromosome, centromeric region"/>
    <property type="evidence" value="ECO:0007669"/>
    <property type="project" value="UniProtKB-SubCell"/>
</dbReference>
<keyword evidence="5" id="KW-0158">Chromosome</keyword>
<accession>L5KXS0</accession>
<protein>
    <recommendedName>
        <fullName evidence="4">Centromere protein L</fullName>
    </recommendedName>
</protein>
<gene>
    <name evidence="8" type="ORF">PAL_GLEAN10017783</name>
</gene>
<dbReference type="Proteomes" id="UP000010552">
    <property type="component" value="Unassembled WGS sequence"/>
</dbReference>
<evidence type="ECO:0000256" key="2">
    <source>
        <dbReference type="ARBA" id="ARBA00004584"/>
    </source>
</evidence>
<dbReference type="PANTHER" id="PTHR31740">
    <property type="entry name" value="CENTROMERE PROTEIN L"/>
    <property type="match status" value="1"/>
</dbReference>
<dbReference type="FunCoup" id="L5KXS0">
    <property type="interactions" value="1893"/>
</dbReference>
<dbReference type="EMBL" id="KB030474">
    <property type="protein sequence ID" value="ELK16264.1"/>
    <property type="molecule type" value="Genomic_DNA"/>
</dbReference>
<comment type="similarity">
    <text evidence="3">Belongs to the CENP-L/IML3 family.</text>
</comment>
<dbReference type="InterPro" id="IPR025204">
    <property type="entry name" value="CENP-L"/>
</dbReference>
<evidence type="ECO:0000256" key="6">
    <source>
        <dbReference type="ARBA" id="ARBA00023242"/>
    </source>
</evidence>
<name>L5KXS0_PTEAL</name>
<sequence length="452" mass="50370">MDSHDAPESTPRQGAPSRLKDYFIGATPLQKRLESARKLTSFVPTPPRRKIPQCPQLQEDVEPQKVAFLLHKQWTLYSLTPLYKFSYTNLKEYSKLLSAFITAEKQKGLAVEVGEDFNIKVTFSALLGMKGTQRDPEAFLVQILSKSQLPSENGEGKVLWSGWFCCVFGDSLLETVSEDFTCLPLFLAHGAAGNTAIIGTWFQKTFDCSFSPLAINAFNLSWMAAMWTACKMDQYVAATEFLWSVPCSPQSLDISYAIHPEDAKALWDSVHKTPGEVTQEEVDLFMDCLYSHFYRHFRIHLSATRLVRISTSVASAHTDGKIKILCHKYLIGVLAYLTELAIFQLEQGLVGTIRYGLYTFFSLIICLIAKPGGTARGVDIHLCVFPHSASGAAWAEAERDLIYEEGEGGGGRATAKCSCDTRVDPGRQSLENAELFVPHLSKKYVMVIISNF</sequence>
<dbReference type="Pfam" id="PF13092">
    <property type="entry name" value="CENP-L"/>
    <property type="match status" value="1"/>
</dbReference>
<reference evidence="9" key="1">
    <citation type="journal article" date="2013" name="Science">
        <title>Comparative analysis of bat genomes provides insight into the evolution of flight and immunity.</title>
        <authorList>
            <person name="Zhang G."/>
            <person name="Cowled C."/>
            <person name="Shi Z."/>
            <person name="Huang Z."/>
            <person name="Bishop-Lilly K.A."/>
            <person name="Fang X."/>
            <person name="Wynne J.W."/>
            <person name="Xiong Z."/>
            <person name="Baker M.L."/>
            <person name="Zhao W."/>
            <person name="Tachedjian M."/>
            <person name="Zhu Y."/>
            <person name="Zhou P."/>
            <person name="Jiang X."/>
            <person name="Ng J."/>
            <person name="Yang L."/>
            <person name="Wu L."/>
            <person name="Xiao J."/>
            <person name="Feng Y."/>
            <person name="Chen Y."/>
            <person name="Sun X."/>
            <person name="Zhang Y."/>
            <person name="Marsh G.A."/>
            <person name="Crameri G."/>
            <person name="Broder C.C."/>
            <person name="Frey K.G."/>
            <person name="Wang L.F."/>
            <person name="Wang J."/>
        </authorList>
    </citation>
    <scope>NUCLEOTIDE SEQUENCE [LARGE SCALE GENOMIC DNA]</scope>
</reference>
<evidence type="ECO:0000256" key="5">
    <source>
        <dbReference type="ARBA" id="ARBA00022454"/>
    </source>
</evidence>
<comment type="subcellular location">
    <subcellularLocation>
        <location evidence="2">Chromosome</location>
        <location evidence="2">Centromere</location>
    </subcellularLocation>
    <subcellularLocation>
        <location evidence="1">Nucleus</location>
    </subcellularLocation>
</comment>
<dbReference type="KEGG" id="pale:102891112"/>